<accession>A0A438D8Z5</accession>
<feature type="signal peptide" evidence="2">
    <location>
        <begin position="1"/>
        <end position="19"/>
    </location>
</feature>
<dbReference type="Proteomes" id="UP000288805">
    <property type="component" value="Unassembled WGS sequence"/>
</dbReference>
<evidence type="ECO:0000256" key="1">
    <source>
        <dbReference type="SAM" id="MobiDB-lite"/>
    </source>
</evidence>
<evidence type="ECO:0000313" key="3">
    <source>
        <dbReference type="EMBL" id="RVW31908.1"/>
    </source>
</evidence>
<dbReference type="EMBL" id="QGNW01001736">
    <property type="protein sequence ID" value="RVW31908.1"/>
    <property type="molecule type" value="Genomic_DNA"/>
</dbReference>
<feature type="region of interest" description="Disordered" evidence="1">
    <location>
        <begin position="42"/>
        <end position="61"/>
    </location>
</feature>
<proteinExistence type="predicted"/>
<protein>
    <submittedName>
        <fullName evidence="3">Uncharacterized protein</fullName>
    </submittedName>
</protein>
<comment type="caution">
    <text evidence="3">The sequence shown here is derived from an EMBL/GenBank/DDBJ whole genome shotgun (WGS) entry which is preliminary data.</text>
</comment>
<reference evidence="3 4" key="1">
    <citation type="journal article" date="2018" name="PLoS Genet.">
        <title>Population sequencing reveals clonal diversity and ancestral inbreeding in the grapevine cultivar Chardonnay.</title>
        <authorList>
            <person name="Roach M.J."/>
            <person name="Johnson D.L."/>
            <person name="Bohlmann J."/>
            <person name="van Vuuren H.J."/>
            <person name="Jones S.J."/>
            <person name="Pretorius I.S."/>
            <person name="Schmidt S.A."/>
            <person name="Borneman A.R."/>
        </authorList>
    </citation>
    <scope>NUCLEOTIDE SEQUENCE [LARGE SCALE GENOMIC DNA]</scope>
    <source>
        <strain evidence="4">cv. Chardonnay</strain>
        <tissue evidence="3">Leaf</tissue>
    </source>
</reference>
<dbReference type="AlphaFoldDB" id="A0A438D8Z5"/>
<name>A0A438D8Z5_VITVI</name>
<keyword evidence="2" id="KW-0732">Signal</keyword>
<sequence length="165" mass="18349">MFLDICFLNHVMLLLKVWTFSSVYNSQHVFAFAGDFQEKMSPGTTSIQATPPQSSEQLDPSQSDLITHAVTEAEAAEADEDVKMTVEALKDVDPLDKFLPPPTKAKCSDELQILKSVLRSSLSPLAFPALKNLILLGKAKKFIRMVPEMVQPKEIRVCKVFPPES</sequence>
<gene>
    <name evidence="3" type="ORF">CK203_087149</name>
</gene>
<feature type="chain" id="PRO_5019219775" evidence="2">
    <location>
        <begin position="20"/>
        <end position="165"/>
    </location>
</feature>
<organism evidence="3 4">
    <name type="scientific">Vitis vinifera</name>
    <name type="common">Grape</name>
    <dbReference type="NCBI Taxonomy" id="29760"/>
    <lineage>
        <taxon>Eukaryota</taxon>
        <taxon>Viridiplantae</taxon>
        <taxon>Streptophyta</taxon>
        <taxon>Embryophyta</taxon>
        <taxon>Tracheophyta</taxon>
        <taxon>Spermatophyta</taxon>
        <taxon>Magnoliopsida</taxon>
        <taxon>eudicotyledons</taxon>
        <taxon>Gunneridae</taxon>
        <taxon>Pentapetalae</taxon>
        <taxon>rosids</taxon>
        <taxon>Vitales</taxon>
        <taxon>Vitaceae</taxon>
        <taxon>Viteae</taxon>
        <taxon>Vitis</taxon>
    </lineage>
</organism>
<evidence type="ECO:0000313" key="4">
    <source>
        <dbReference type="Proteomes" id="UP000288805"/>
    </source>
</evidence>
<evidence type="ECO:0000256" key="2">
    <source>
        <dbReference type="SAM" id="SignalP"/>
    </source>
</evidence>